<dbReference type="Proteomes" id="UP001225906">
    <property type="component" value="Unassembled WGS sequence"/>
</dbReference>
<name>A0ABT9JQ38_9PROT</name>
<dbReference type="Pfam" id="PF02230">
    <property type="entry name" value="Abhydrolase_2"/>
    <property type="match status" value="1"/>
</dbReference>
<dbReference type="PANTHER" id="PTHR10655:SF17">
    <property type="entry name" value="LYSOPHOSPHOLIPASE-LIKE PROTEIN 1"/>
    <property type="match status" value="1"/>
</dbReference>
<comment type="similarity">
    <text evidence="1">Belongs to the AB hydrolase superfamily. AB hydrolase 2 family.</text>
</comment>
<gene>
    <name evidence="4" type="ORF">Q9291_02305</name>
</gene>
<organism evidence="4 5">
    <name type="scientific">Methylophilus aquaticus</name>
    <dbReference type="NCBI Taxonomy" id="1971610"/>
    <lineage>
        <taxon>Bacteria</taxon>
        <taxon>Pseudomonadati</taxon>
        <taxon>Pseudomonadota</taxon>
        <taxon>Betaproteobacteria</taxon>
        <taxon>Nitrosomonadales</taxon>
        <taxon>Methylophilaceae</taxon>
        <taxon>Methylophilus</taxon>
    </lineage>
</organism>
<dbReference type="EMBL" id="JAVCAP010000002">
    <property type="protein sequence ID" value="MDP8566672.1"/>
    <property type="molecule type" value="Genomic_DNA"/>
</dbReference>
<accession>A0ABT9JQ38</accession>
<comment type="caution">
    <text evidence="4">The sequence shown here is derived from an EMBL/GenBank/DDBJ whole genome shotgun (WGS) entry which is preliminary data.</text>
</comment>
<dbReference type="Gene3D" id="3.40.50.1820">
    <property type="entry name" value="alpha/beta hydrolase"/>
    <property type="match status" value="1"/>
</dbReference>
<feature type="domain" description="Phospholipase/carboxylesterase/thioesterase" evidence="3">
    <location>
        <begin position="6"/>
        <end position="213"/>
    </location>
</feature>
<keyword evidence="5" id="KW-1185">Reference proteome</keyword>
<dbReference type="InterPro" id="IPR029058">
    <property type="entry name" value="AB_hydrolase_fold"/>
</dbReference>
<keyword evidence="2 4" id="KW-0378">Hydrolase</keyword>
<dbReference type="InterPro" id="IPR003140">
    <property type="entry name" value="PLipase/COase/thioEstase"/>
</dbReference>
<proteinExistence type="inferred from homology"/>
<evidence type="ECO:0000313" key="5">
    <source>
        <dbReference type="Proteomes" id="UP001225906"/>
    </source>
</evidence>
<reference evidence="5" key="1">
    <citation type="journal article" date="2019" name="Int. J. Syst. Evol. Microbiol.">
        <title>The Global Catalogue of Microorganisms (GCM) 10K type strain sequencing project: providing services to taxonomists for standard genome sequencing and annotation.</title>
        <authorList>
            <consortium name="The Broad Institute Genomics Platform"/>
            <consortium name="The Broad Institute Genome Sequencing Center for Infectious Disease"/>
            <person name="Wu L."/>
            <person name="Ma J."/>
        </authorList>
    </citation>
    <scope>NUCLEOTIDE SEQUENCE [LARGE SCALE GENOMIC DNA]</scope>
    <source>
        <strain evidence="5">VKM B-3159</strain>
    </source>
</reference>
<evidence type="ECO:0000256" key="2">
    <source>
        <dbReference type="ARBA" id="ARBA00022801"/>
    </source>
</evidence>
<evidence type="ECO:0000256" key="1">
    <source>
        <dbReference type="ARBA" id="ARBA00006499"/>
    </source>
</evidence>
<dbReference type="SUPFAM" id="SSF53474">
    <property type="entry name" value="alpha/beta-Hydrolases"/>
    <property type="match status" value="1"/>
</dbReference>
<sequence>MLNNITINNKSNESAAIIWMHGLGADGHDFEPVVHMLNLPHIRFILPHAPYRPVTLNNGYEMRAWYDIFGLQPESQQDETGIRAMASEIEAMIAAELVRGIPAHRILLAGFSQGGAIALHTAVRYPETLAGVLALSTYLPLRTQLATEKHPANKHMPIWMAHGLVDSVITIQTALIARDSLLEAGFNVIWQEYEMPHSVCAQEIDDIRKFLSSVLPV</sequence>
<dbReference type="InterPro" id="IPR050565">
    <property type="entry name" value="LYPA1-2/EST-like"/>
</dbReference>
<evidence type="ECO:0000313" key="4">
    <source>
        <dbReference type="EMBL" id="MDP8566672.1"/>
    </source>
</evidence>
<dbReference type="RefSeq" id="WP_306388488.1">
    <property type="nucleotide sequence ID" value="NZ_JAVCAP010000002.1"/>
</dbReference>
<dbReference type="GO" id="GO:0016787">
    <property type="term" value="F:hydrolase activity"/>
    <property type="evidence" value="ECO:0007669"/>
    <property type="project" value="UniProtKB-KW"/>
</dbReference>
<dbReference type="PANTHER" id="PTHR10655">
    <property type="entry name" value="LYSOPHOSPHOLIPASE-RELATED"/>
    <property type="match status" value="1"/>
</dbReference>
<protein>
    <submittedName>
        <fullName evidence="4">Alpha/beta hydrolase-fold protein</fullName>
    </submittedName>
</protein>
<evidence type="ECO:0000259" key="3">
    <source>
        <dbReference type="Pfam" id="PF02230"/>
    </source>
</evidence>